<protein>
    <submittedName>
        <fullName evidence="2">Uncharacterized protein</fullName>
    </submittedName>
</protein>
<dbReference type="EMBL" id="CP067393">
    <property type="protein sequence ID" value="QQP85061.1"/>
    <property type="molecule type" value="Genomic_DNA"/>
</dbReference>
<evidence type="ECO:0000313" key="2">
    <source>
        <dbReference type="EMBL" id="QQP85061.1"/>
    </source>
</evidence>
<gene>
    <name evidence="1" type="ORF">JHT90_11495</name>
    <name evidence="2" type="ORF">JHT90_11790</name>
</gene>
<sequence length="190" mass="21446">MTQPIDITIQQGKTFNYGFKLADNEIVYRPISELISKAPVRLLVKDHGIPDNWPVTISCVKNPFELNTECPVIAMVIDKDIIEINQMTVCCKRPYLGNGMISYYKPYDLTGFTARASIRPHINSKEIFYQWDQVIVDAQNHVIILQIPAEVTATFCWRNAIYDIEAIAPSGEVLSVVSPSSVTIEPEVTR</sequence>
<dbReference type="KEGG" id="eaz:JHT90_11790"/>
<proteinExistence type="predicted"/>
<dbReference type="AlphaFoldDB" id="A0A974NE12"/>
<dbReference type="Proteomes" id="UP000595278">
    <property type="component" value="Chromosome"/>
</dbReference>
<dbReference type="KEGG" id="eaz:JHT90_11495"/>
<dbReference type="EMBL" id="CP067393">
    <property type="protein sequence ID" value="QQP85006.1"/>
    <property type="molecule type" value="Genomic_DNA"/>
</dbReference>
<dbReference type="RefSeq" id="WP_201091083.1">
    <property type="nucleotide sequence ID" value="NZ_CP067393.1"/>
</dbReference>
<evidence type="ECO:0000313" key="3">
    <source>
        <dbReference type="Proteomes" id="UP000595278"/>
    </source>
</evidence>
<accession>A0A974NE12</accession>
<organism evidence="2 3">
    <name type="scientific">Entomomonas asaccharolytica</name>
    <dbReference type="NCBI Taxonomy" id="2785331"/>
    <lineage>
        <taxon>Bacteria</taxon>
        <taxon>Pseudomonadati</taxon>
        <taxon>Pseudomonadota</taxon>
        <taxon>Gammaproteobacteria</taxon>
        <taxon>Pseudomonadales</taxon>
        <taxon>Pseudomonadaceae</taxon>
        <taxon>Entomomonas</taxon>
    </lineage>
</organism>
<evidence type="ECO:0000313" key="1">
    <source>
        <dbReference type="EMBL" id="QQP85006.1"/>
    </source>
</evidence>
<name>A0A974NE12_9GAMM</name>
<keyword evidence="3" id="KW-1185">Reference proteome</keyword>
<reference evidence="2 3" key="1">
    <citation type="submission" date="2021-01" db="EMBL/GenBank/DDBJ databases">
        <title>Entomomonas sp. F2A isolated from a house cricket (Acheta domesticus).</title>
        <authorList>
            <person name="Spergser J."/>
            <person name="Busse H.-J."/>
        </authorList>
    </citation>
    <scope>NUCLEOTIDE SEQUENCE [LARGE SCALE GENOMIC DNA]</scope>
    <source>
        <strain evidence="2 3">F2A</strain>
    </source>
</reference>